<reference evidence="2 3" key="1">
    <citation type="submission" date="2015-12" db="EMBL/GenBank/DDBJ databases">
        <title>Draft genome of Thermovenabulum gondwanense isolated from a red thermophilic microbial mat colonisisng an outflow channel of a bore well.</title>
        <authorList>
            <person name="Patel B.K."/>
        </authorList>
    </citation>
    <scope>NUCLEOTIDE SEQUENCE [LARGE SCALE GENOMIC DNA]</scope>
    <source>
        <strain evidence="2 3">R270</strain>
    </source>
</reference>
<dbReference type="STRING" id="520767.ATZ99_20670"/>
<protein>
    <recommendedName>
        <fullName evidence="1">PPC domain-containing protein</fullName>
    </recommendedName>
</protein>
<evidence type="ECO:0000313" key="3">
    <source>
        <dbReference type="Proteomes" id="UP000075737"/>
    </source>
</evidence>
<dbReference type="InterPro" id="IPR025707">
    <property type="entry name" value="DNA_bp_PD1"/>
</dbReference>
<dbReference type="PIRSF" id="PIRSF016702">
    <property type="entry name" value="DNA_bp_PD1"/>
    <property type="match status" value="1"/>
</dbReference>
<dbReference type="RefSeq" id="WP_157074753.1">
    <property type="nucleotide sequence ID" value="NZ_LOHZ01000043.1"/>
</dbReference>
<keyword evidence="3" id="KW-1185">Reference proteome</keyword>
<dbReference type="SUPFAM" id="SSF117856">
    <property type="entry name" value="AF0104/ALDC/Ptd012-like"/>
    <property type="match status" value="1"/>
</dbReference>
<comment type="caution">
    <text evidence="2">The sequence shown here is derived from an EMBL/GenBank/DDBJ whole genome shotgun (WGS) entry which is preliminary data.</text>
</comment>
<dbReference type="Pfam" id="PF03479">
    <property type="entry name" value="PCC"/>
    <property type="match status" value="1"/>
</dbReference>
<accession>A0A161PSS9</accession>
<dbReference type="EMBL" id="LOHZ01000043">
    <property type="protein sequence ID" value="KYO64307.1"/>
    <property type="molecule type" value="Genomic_DNA"/>
</dbReference>
<dbReference type="PANTHER" id="PTHR34988:SF1">
    <property type="entry name" value="DNA-BINDING PROTEIN"/>
    <property type="match status" value="1"/>
</dbReference>
<feature type="domain" description="PPC" evidence="1">
    <location>
        <begin position="6"/>
        <end position="141"/>
    </location>
</feature>
<dbReference type="CDD" id="cd11378">
    <property type="entry name" value="DUF296"/>
    <property type="match status" value="1"/>
</dbReference>
<proteinExistence type="predicted"/>
<organism evidence="2 3">
    <name type="scientific">Thermovenabulum gondwanense</name>
    <dbReference type="NCBI Taxonomy" id="520767"/>
    <lineage>
        <taxon>Bacteria</taxon>
        <taxon>Bacillati</taxon>
        <taxon>Bacillota</taxon>
        <taxon>Clostridia</taxon>
        <taxon>Thermosediminibacterales</taxon>
        <taxon>Thermosediminibacteraceae</taxon>
        <taxon>Thermovenabulum</taxon>
    </lineage>
</organism>
<evidence type="ECO:0000259" key="1">
    <source>
        <dbReference type="PROSITE" id="PS51742"/>
    </source>
</evidence>
<dbReference type="Gene3D" id="3.30.1330.80">
    <property type="entry name" value="Hypothetical protein, similar to alpha- acetolactate decarboxylase, domain 2"/>
    <property type="match status" value="1"/>
</dbReference>
<dbReference type="Proteomes" id="UP000075737">
    <property type="component" value="Unassembled WGS sequence"/>
</dbReference>
<name>A0A161PSS9_9FIRM</name>
<dbReference type="PANTHER" id="PTHR34988">
    <property type="entry name" value="PROTEIN, PUTATIVE-RELATED"/>
    <property type="match status" value="1"/>
</dbReference>
<evidence type="ECO:0000313" key="2">
    <source>
        <dbReference type="EMBL" id="KYO64307.1"/>
    </source>
</evidence>
<dbReference type="PROSITE" id="PS51742">
    <property type="entry name" value="PPC"/>
    <property type="match status" value="1"/>
</dbReference>
<sequence length="141" mass="15687">MLVNEYRTGREFAGRLGYGSDLLLSLTDFVQEKGIKAGIIEVIGACKRAKIAVYDQEKKVYNNLIFEKPMEIVSCIGNISLLNGQPMLHLHIAISDDEGKVFGGHLIEGTEVFAGEFYIKELLGPTLERKRDEVTGLNLWG</sequence>
<dbReference type="InterPro" id="IPR005175">
    <property type="entry name" value="PPC_dom"/>
</dbReference>
<dbReference type="OrthoDB" id="9791702at2"/>
<dbReference type="AlphaFoldDB" id="A0A161PSS9"/>
<gene>
    <name evidence="2" type="ORF">ATZ99_20670</name>
</gene>